<protein>
    <recommendedName>
        <fullName evidence="8">Histidine decarboxylase</fullName>
        <ecNumber evidence="3">4.1.1.22</ecNumber>
    </recommendedName>
</protein>
<reference evidence="11" key="1">
    <citation type="submission" date="2025-08" db="UniProtKB">
        <authorList>
            <consortium name="Ensembl"/>
        </authorList>
    </citation>
    <scope>IDENTIFICATION</scope>
</reference>
<evidence type="ECO:0000256" key="3">
    <source>
        <dbReference type="ARBA" id="ARBA00012320"/>
    </source>
</evidence>
<evidence type="ECO:0000313" key="12">
    <source>
        <dbReference type="Proteomes" id="UP000472276"/>
    </source>
</evidence>
<keyword evidence="4" id="KW-0127">Catecholamine biosynthesis</keyword>
<evidence type="ECO:0000256" key="2">
    <source>
        <dbReference type="ARBA" id="ARBA00011738"/>
    </source>
</evidence>
<feature type="region of interest" description="Disordered" evidence="10">
    <location>
        <begin position="573"/>
        <end position="594"/>
    </location>
</feature>
<feature type="compositionally biased region" description="Polar residues" evidence="10">
    <location>
        <begin position="585"/>
        <end position="594"/>
    </location>
</feature>
<dbReference type="Gene3D" id="3.40.640.10">
    <property type="entry name" value="Type I PLP-dependent aspartate aminotransferase-like (Major domain)"/>
    <property type="match status" value="1"/>
</dbReference>
<evidence type="ECO:0000256" key="4">
    <source>
        <dbReference type="ARBA" id="ARBA00022584"/>
    </source>
</evidence>
<keyword evidence="7 9" id="KW-0456">Lyase</keyword>
<reference evidence="11" key="2">
    <citation type="submission" date="2025-09" db="UniProtKB">
        <authorList>
            <consortium name="Ensembl"/>
        </authorList>
    </citation>
    <scope>IDENTIFICATION</scope>
</reference>
<dbReference type="Gene3D" id="1.20.1340.10">
    <property type="entry name" value="dopa decarboxylase, N-terminal domain"/>
    <property type="match status" value="1"/>
</dbReference>
<accession>A0A668VBZ6</accession>
<evidence type="ECO:0000256" key="8">
    <source>
        <dbReference type="ARBA" id="ARBA00039946"/>
    </source>
</evidence>
<comment type="similarity">
    <text evidence="9">Belongs to the group II decarboxylase family.</text>
</comment>
<dbReference type="PRINTS" id="PR00800">
    <property type="entry name" value="YHDCRBOXLASE"/>
</dbReference>
<evidence type="ECO:0000256" key="5">
    <source>
        <dbReference type="ARBA" id="ARBA00022793"/>
    </source>
</evidence>
<dbReference type="GO" id="GO:0005737">
    <property type="term" value="C:cytoplasm"/>
    <property type="evidence" value="ECO:0007669"/>
    <property type="project" value="TreeGrafter"/>
</dbReference>
<dbReference type="PANTHER" id="PTHR11999:SF68">
    <property type="entry name" value="HISTIDINE DECARBOXYLASE"/>
    <property type="match status" value="1"/>
</dbReference>
<comment type="cofactor">
    <cofactor evidence="1 9">
        <name>pyridoxal 5'-phosphate</name>
        <dbReference type="ChEBI" id="CHEBI:597326"/>
    </cofactor>
</comment>
<evidence type="ECO:0000256" key="1">
    <source>
        <dbReference type="ARBA" id="ARBA00001933"/>
    </source>
</evidence>
<evidence type="ECO:0000256" key="7">
    <source>
        <dbReference type="ARBA" id="ARBA00023239"/>
    </source>
</evidence>
<dbReference type="FunFam" id="1.20.1340.10:FF:000001">
    <property type="entry name" value="Histidine decarboxylase"/>
    <property type="match status" value="1"/>
</dbReference>
<evidence type="ECO:0000256" key="6">
    <source>
        <dbReference type="ARBA" id="ARBA00022898"/>
    </source>
</evidence>
<evidence type="ECO:0000256" key="9">
    <source>
        <dbReference type="RuleBase" id="RU000382"/>
    </source>
</evidence>
<keyword evidence="12" id="KW-1185">Reference proteome</keyword>
<dbReference type="GO" id="GO:0006548">
    <property type="term" value="P:L-histidine catabolic process"/>
    <property type="evidence" value="ECO:0007669"/>
    <property type="project" value="TreeGrafter"/>
</dbReference>
<dbReference type="Pfam" id="PF00282">
    <property type="entry name" value="Pyridoxal_deC"/>
    <property type="match status" value="2"/>
</dbReference>
<dbReference type="Ensembl" id="ENSOABT00000050707.2">
    <property type="protein sequence ID" value="ENSOABP00000049440.2"/>
    <property type="gene ID" value="ENSOABG00000021493.2"/>
</dbReference>
<keyword evidence="6 9" id="KW-0663">Pyridoxal phosphate</keyword>
<comment type="subunit">
    <text evidence="2">Homodimer.</text>
</comment>
<dbReference type="GO" id="GO:0004398">
    <property type="term" value="F:histidine decarboxylase activity"/>
    <property type="evidence" value="ECO:0007669"/>
    <property type="project" value="UniProtKB-EC"/>
</dbReference>
<dbReference type="GO" id="GO:0042423">
    <property type="term" value="P:catecholamine biosynthetic process"/>
    <property type="evidence" value="ECO:0007669"/>
    <property type="project" value="UniProtKB-KW"/>
</dbReference>
<keyword evidence="5" id="KW-0210">Decarboxylase</keyword>
<proteinExistence type="inferred from homology"/>
<gene>
    <name evidence="11" type="primary">HDC</name>
</gene>
<dbReference type="InterPro" id="IPR015424">
    <property type="entry name" value="PyrdxlP-dep_Trfase"/>
</dbReference>
<dbReference type="InterPro" id="IPR015421">
    <property type="entry name" value="PyrdxlP-dep_Trfase_major"/>
</dbReference>
<dbReference type="PANTHER" id="PTHR11999">
    <property type="entry name" value="GROUP II PYRIDOXAL-5-PHOSPHATE DECARBOXYLASE"/>
    <property type="match status" value="1"/>
</dbReference>
<dbReference type="GO" id="GO:0030170">
    <property type="term" value="F:pyridoxal phosphate binding"/>
    <property type="evidence" value="ECO:0007669"/>
    <property type="project" value="InterPro"/>
</dbReference>
<dbReference type="InterPro" id="IPR010977">
    <property type="entry name" value="Aromatic_deC"/>
</dbReference>
<evidence type="ECO:0000256" key="10">
    <source>
        <dbReference type="SAM" id="MobiDB-lite"/>
    </source>
</evidence>
<dbReference type="EC" id="4.1.1.22" evidence="3"/>
<organism evidence="11 12">
    <name type="scientific">Oreochromis aureus</name>
    <name type="common">Israeli tilapia</name>
    <name type="synonym">Chromis aureus</name>
    <dbReference type="NCBI Taxonomy" id="47969"/>
    <lineage>
        <taxon>Eukaryota</taxon>
        <taxon>Metazoa</taxon>
        <taxon>Chordata</taxon>
        <taxon>Craniata</taxon>
        <taxon>Vertebrata</taxon>
        <taxon>Euteleostomi</taxon>
        <taxon>Actinopterygii</taxon>
        <taxon>Neopterygii</taxon>
        <taxon>Teleostei</taxon>
        <taxon>Neoteleostei</taxon>
        <taxon>Acanthomorphata</taxon>
        <taxon>Ovalentaria</taxon>
        <taxon>Cichlomorphae</taxon>
        <taxon>Cichliformes</taxon>
        <taxon>Cichlidae</taxon>
        <taxon>African cichlids</taxon>
        <taxon>Pseudocrenilabrinae</taxon>
        <taxon>Oreochromini</taxon>
        <taxon>Oreochromis</taxon>
    </lineage>
</organism>
<dbReference type="AlphaFoldDB" id="A0A668VBZ6"/>
<dbReference type="GO" id="GO:0001694">
    <property type="term" value="P:histamine biosynthetic process"/>
    <property type="evidence" value="ECO:0007669"/>
    <property type="project" value="TreeGrafter"/>
</dbReference>
<dbReference type="SUPFAM" id="SSF53383">
    <property type="entry name" value="PLP-dependent transferases"/>
    <property type="match status" value="1"/>
</dbReference>
<dbReference type="Proteomes" id="UP000472276">
    <property type="component" value="Unassembled WGS sequence"/>
</dbReference>
<dbReference type="InterPro" id="IPR002129">
    <property type="entry name" value="PyrdxlP-dep_de-COase"/>
</dbReference>
<name>A0A668VBZ6_OREAU</name>
<sequence>MQAEEYNRRGKEMVDYITKYLGSIRERRVIPDVKPGYMRQLLPEAAPTEPEDWENIFNDIEKVIMPGVVHWQSPHMHAYYPSLTSWPSMLGDMLADAINCVGFTWASSPACTELEMNVMDWLCKALELPSFFLHYHPDSRGGGILQSTVSESTLVALLAARKDKILQLRAELDQDVDGSVINSRLVAYASDQAHSSVEKAGLISLVKIRFLPTDDELSLRGDTLKQAIQEDRARGLVPFLVCVFETSVGHFCREFKNPHILCSTLGTTGVCAFDKLSELGPVCEEEGLWLHVDAAYAGSAYFCPELRWSMKGIEFAHSFVFNPSKWMMVHFDCTGGNALTQELLRRLTRSGTMYLIPADIYTKRIIRFTVTSQYTTADDILRDWGIICKTASTLLAETQALNYADQSQSGEDDVIGDEEYQDPVLHTGSDEKEDAVARLEKAQVELWIDKAWNRSRRPMRSLSCNSEPLPYTYIRPLCGYDFETRPIVEDAAGGLPVPSTTGSGQTINIEEMPSNDLGKQVLKKLTKFYSVPSFCNQWVQCGRHQLCCPLKVSPAAQKHLPSTCRRVNCMSSSAVTNTAPPPTPLETSTAPKLL</sequence>
<evidence type="ECO:0000313" key="11">
    <source>
        <dbReference type="Ensembl" id="ENSOABP00000049440.2"/>
    </source>
</evidence>